<feature type="region of interest" description="Disordered" evidence="1">
    <location>
        <begin position="1"/>
        <end position="43"/>
    </location>
</feature>
<keyword evidence="3" id="KW-1185">Reference proteome</keyword>
<dbReference type="AlphaFoldDB" id="A0A9P3GD94"/>
<feature type="compositionally biased region" description="Low complexity" evidence="1">
    <location>
        <begin position="13"/>
        <end position="25"/>
    </location>
</feature>
<evidence type="ECO:0000313" key="3">
    <source>
        <dbReference type="Proteomes" id="UP000703269"/>
    </source>
</evidence>
<gene>
    <name evidence="2" type="ORF">PsYK624_083720</name>
</gene>
<dbReference type="EMBL" id="BPQB01000025">
    <property type="protein sequence ID" value="GJE92219.1"/>
    <property type="molecule type" value="Genomic_DNA"/>
</dbReference>
<name>A0A9P3GD94_9APHY</name>
<sequence>MPSPQPSANATQPRGRASAGPSAARWTKDPNFSRPDGALGVDPSEMVGKVLKSIRRSPAHPTLTLHFADRTAYQVRTDGYNPAHPGVPKQLESNMDLETLLASERALEDLNWTVSRARIFKMSDKGFSQLDKRETSWHLDHTALAFQCEE</sequence>
<proteinExistence type="predicted"/>
<evidence type="ECO:0000256" key="1">
    <source>
        <dbReference type="SAM" id="MobiDB-lite"/>
    </source>
</evidence>
<evidence type="ECO:0000313" key="2">
    <source>
        <dbReference type="EMBL" id="GJE92219.1"/>
    </source>
</evidence>
<comment type="caution">
    <text evidence="2">The sequence shown here is derived from an EMBL/GenBank/DDBJ whole genome shotgun (WGS) entry which is preliminary data.</text>
</comment>
<reference evidence="2 3" key="1">
    <citation type="submission" date="2021-08" db="EMBL/GenBank/DDBJ databases">
        <title>Draft Genome Sequence of Phanerochaete sordida strain YK-624.</title>
        <authorList>
            <person name="Mori T."/>
            <person name="Dohra H."/>
            <person name="Suzuki T."/>
            <person name="Kawagishi H."/>
            <person name="Hirai H."/>
        </authorList>
    </citation>
    <scope>NUCLEOTIDE SEQUENCE [LARGE SCALE GENOMIC DNA]</scope>
    <source>
        <strain evidence="2 3">YK-624</strain>
    </source>
</reference>
<dbReference type="OrthoDB" id="3197787at2759"/>
<accession>A0A9P3GD94</accession>
<organism evidence="2 3">
    <name type="scientific">Phanerochaete sordida</name>
    <dbReference type="NCBI Taxonomy" id="48140"/>
    <lineage>
        <taxon>Eukaryota</taxon>
        <taxon>Fungi</taxon>
        <taxon>Dikarya</taxon>
        <taxon>Basidiomycota</taxon>
        <taxon>Agaricomycotina</taxon>
        <taxon>Agaricomycetes</taxon>
        <taxon>Polyporales</taxon>
        <taxon>Phanerochaetaceae</taxon>
        <taxon>Phanerochaete</taxon>
    </lineage>
</organism>
<dbReference type="Proteomes" id="UP000703269">
    <property type="component" value="Unassembled WGS sequence"/>
</dbReference>
<feature type="compositionally biased region" description="Polar residues" evidence="1">
    <location>
        <begin position="1"/>
        <end position="12"/>
    </location>
</feature>
<protein>
    <submittedName>
        <fullName evidence="2">Uncharacterized protein</fullName>
    </submittedName>
</protein>